<gene>
    <name evidence="3" type="ORF">DFR31_2137</name>
</gene>
<evidence type="ECO:0000256" key="2">
    <source>
        <dbReference type="SAM" id="SignalP"/>
    </source>
</evidence>
<dbReference type="Gene3D" id="3.30.310.170">
    <property type="entry name" value="Outer membrane protein assembly factor BamC"/>
    <property type="match status" value="1"/>
</dbReference>
<proteinExistence type="predicted"/>
<name>A0A498C6V3_9GAMM</name>
<evidence type="ECO:0000313" key="4">
    <source>
        <dbReference type="Proteomes" id="UP000275461"/>
    </source>
</evidence>
<sequence>MRLTKLMLAASAAALLLAACGRPELDPERLDYPERLKLPPDLTAQHSEAMSIPEGQRQVTGAEQLSRTLLPEAADNVRVQRVGGQRWLELQAAPDQVWEWLEEFLAAQEIPVAETSPPLGLVETEWLEGRVDAGRGVFTPIAVDEQDEGALAERYRFRLDRGDDGATELHVAHSAVVREDDSWRWRTSDSFAEAEMLRGMMVFLGLRQAEAAQQIGAVERTPRTRVEQDDDGQPVMLLEDAPATAWRRTGLALDQLGFSVDDRDRDAGAYLIRYDPFAEEGAPETGFLDRFAFWRDEVQEGPQPYRLQVEPRTGGSQMRVQTPEGEPADEELAERLLAVISEQMR</sequence>
<organism evidence="3 4">
    <name type="scientific">Alkalispirillum mobile</name>
    <dbReference type="NCBI Taxonomy" id="85925"/>
    <lineage>
        <taxon>Bacteria</taxon>
        <taxon>Pseudomonadati</taxon>
        <taxon>Pseudomonadota</taxon>
        <taxon>Gammaproteobacteria</taxon>
        <taxon>Chromatiales</taxon>
        <taxon>Ectothiorhodospiraceae</taxon>
        <taxon>Alkalispirillum</taxon>
    </lineage>
</organism>
<dbReference type="Proteomes" id="UP000275461">
    <property type="component" value="Unassembled WGS sequence"/>
</dbReference>
<accession>A0A498C6V3</accession>
<dbReference type="InterPro" id="IPR042268">
    <property type="entry name" value="BamC_C"/>
</dbReference>
<dbReference type="Pfam" id="PF06804">
    <property type="entry name" value="Lipoprotein_18"/>
    <property type="match status" value="1"/>
</dbReference>
<dbReference type="PROSITE" id="PS51257">
    <property type="entry name" value="PROKAR_LIPOPROTEIN"/>
    <property type="match status" value="1"/>
</dbReference>
<dbReference type="OrthoDB" id="9772575at2"/>
<dbReference type="EMBL" id="RCDA01000003">
    <property type="protein sequence ID" value="RLK48258.1"/>
    <property type="molecule type" value="Genomic_DNA"/>
</dbReference>
<evidence type="ECO:0000256" key="1">
    <source>
        <dbReference type="SAM" id="MobiDB-lite"/>
    </source>
</evidence>
<feature type="signal peptide" evidence="2">
    <location>
        <begin position="1"/>
        <end position="18"/>
    </location>
</feature>
<evidence type="ECO:0000313" key="3">
    <source>
        <dbReference type="EMBL" id="RLK48258.1"/>
    </source>
</evidence>
<dbReference type="AlphaFoldDB" id="A0A498C6V3"/>
<feature type="chain" id="PRO_5019821472" evidence="2">
    <location>
        <begin position="19"/>
        <end position="345"/>
    </location>
</feature>
<dbReference type="RefSeq" id="WP_121442660.1">
    <property type="nucleotide sequence ID" value="NZ_RCDA01000003.1"/>
</dbReference>
<protein>
    <submittedName>
        <fullName evidence="3">Beta-barrel assembly machine subunit BamC</fullName>
    </submittedName>
</protein>
<keyword evidence="4" id="KW-1185">Reference proteome</keyword>
<comment type="caution">
    <text evidence="3">The sequence shown here is derived from an EMBL/GenBank/DDBJ whole genome shotgun (WGS) entry which is preliminary data.</text>
</comment>
<keyword evidence="2" id="KW-0732">Signal</keyword>
<dbReference type="InterPro" id="IPR010653">
    <property type="entry name" value="NlpB/DapX"/>
</dbReference>
<reference evidence="3 4" key="1">
    <citation type="submission" date="2018-10" db="EMBL/GenBank/DDBJ databases">
        <title>Genomic Encyclopedia of Type Strains, Phase IV (KMG-IV): sequencing the most valuable type-strain genomes for metagenomic binning, comparative biology and taxonomic classification.</title>
        <authorList>
            <person name="Goeker M."/>
        </authorList>
    </citation>
    <scope>NUCLEOTIDE SEQUENCE [LARGE SCALE GENOMIC DNA]</scope>
    <source>
        <strain evidence="3 4">DSM 12769</strain>
    </source>
</reference>
<feature type="region of interest" description="Disordered" evidence="1">
    <location>
        <begin position="308"/>
        <end position="329"/>
    </location>
</feature>